<dbReference type="RefSeq" id="WP_149114294.1">
    <property type="nucleotide sequence ID" value="NZ_CP042425.1"/>
</dbReference>
<dbReference type="AlphaFoldDB" id="A0A5C1AN05"/>
<gene>
    <name evidence="1" type="ORF">PX52LOC_07038</name>
</gene>
<sequence length="133" mass="14948">MFLTVAGAYAVLFCYSPPERLAGPLTEPVRITHVDIGTGQFTIARTLKFYVTRVVLVEQNGGRMVKARVGTEDVREVSESYTVKHWRLTDKQGADFDWAKAKGKTVILFRSNRLPEKEVLALMAKKTVILYGN</sequence>
<organism evidence="1 2">
    <name type="scientific">Limnoglobus roseus</name>
    <dbReference type="NCBI Taxonomy" id="2598579"/>
    <lineage>
        <taxon>Bacteria</taxon>
        <taxon>Pseudomonadati</taxon>
        <taxon>Planctomycetota</taxon>
        <taxon>Planctomycetia</taxon>
        <taxon>Gemmatales</taxon>
        <taxon>Gemmataceae</taxon>
        <taxon>Limnoglobus</taxon>
    </lineage>
</organism>
<dbReference type="EMBL" id="CP042425">
    <property type="protein sequence ID" value="QEL19955.1"/>
    <property type="molecule type" value="Genomic_DNA"/>
</dbReference>
<dbReference type="Proteomes" id="UP000324974">
    <property type="component" value="Chromosome"/>
</dbReference>
<dbReference type="KEGG" id="lrs:PX52LOC_07038"/>
<evidence type="ECO:0000313" key="1">
    <source>
        <dbReference type="EMBL" id="QEL19955.1"/>
    </source>
</evidence>
<name>A0A5C1AN05_9BACT</name>
<keyword evidence="2" id="KW-1185">Reference proteome</keyword>
<reference evidence="2" key="1">
    <citation type="submission" date="2019-08" db="EMBL/GenBank/DDBJ databases">
        <title>Limnoglobus roseus gen. nov., sp. nov., a novel freshwater planctomycete with a giant genome from the family Gemmataceae.</title>
        <authorList>
            <person name="Kulichevskaya I.S."/>
            <person name="Naumoff D.G."/>
            <person name="Miroshnikov K."/>
            <person name="Ivanova A."/>
            <person name="Philippov D.A."/>
            <person name="Hakobyan A."/>
            <person name="Rijpstra I.C."/>
            <person name="Sinninghe Damste J.S."/>
            <person name="Liesack W."/>
            <person name="Dedysh S.N."/>
        </authorList>
    </citation>
    <scope>NUCLEOTIDE SEQUENCE [LARGE SCALE GENOMIC DNA]</scope>
    <source>
        <strain evidence="2">PX52</strain>
    </source>
</reference>
<proteinExistence type="predicted"/>
<protein>
    <submittedName>
        <fullName evidence="1">Uncharacterized protein</fullName>
    </submittedName>
</protein>
<accession>A0A5C1AN05</accession>
<evidence type="ECO:0000313" key="2">
    <source>
        <dbReference type="Proteomes" id="UP000324974"/>
    </source>
</evidence>